<evidence type="ECO:0000259" key="2">
    <source>
        <dbReference type="Pfam" id="PF13395"/>
    </source>
</evidence>
<dbReference type="GO" id="GO:0032259">
    <property type="term" value="P:methylation"/>
    <property type="evidence" value="ECO:0007669"/>
    <property type="project" value="UniProtKB-KW"/>
</dbReference>
<dbReference type="CDD" id="cd02440">
    <property type="entry name" value="AdoMet_MTases"/>
    <property type="match status" value="1"/>
</dbReference>
<dbReference type="RefSeq" id="WP_188027208.1">
    <property type="nucleotide sequence ID" value="NZ_JACHGR010000008.1"/>
</dbReference>
<comment type="caution">
    <text evidence="4">The sequence shown here is derived from an EMBL/GenBank/DDBJ whole genome shotgun (WGS) entry which is preliminary data.</text>
</comment>
<evidence type="ECO:0000256" key="1">
    <source>
        <dbReference type="ARBA" id="ARBA00022679"/>
    </source>
</evidence>
<evidence type="ECO:0000313" key="4">
    <source>
        <dbReference type="EMBL" id="MBB6056478.1"/>
    </source>
</evidence>
<name>A0A841GBH6_9GAMM</name>
<dbReference type="Gene3D" id="1.10.30.50">
    <property type="match status" value="1"/>
</dbReference>
<feature type="domain" description="Methyltransferase" evidence="3">
    <location>
        <begin position="43"/>
        <end position="137"/>
    </location>
</feature>
<protein>
    <submittedName>
        <fullName evidence="4">SAM-dependent methyltransferase</fullName>
    </submittedName>
</protein>
<evidence type="ECO:0000313" key="5">
    <source>
        <dbReference type="Proteomes" id="UP000585721"/>
    </source>
</evidence>
<sequence>MNDKNIQFYTDNAHSLIAQYDQVHFESVHKDWLSHIPAQGMALDVGAGSGRDARYLSAKGLSVVAVEPAETLLEAAKANPENHNIHWLCDALPELNQVFALQVKFDLILLSAVWMHIAPSSRERTFRKLSSLLKPNGKMVISLRHGECRDERTMHPVSASELAQYASQFGLTCQLLTQNRQADQLGRSDVSWETVLLTLPDDGTGAFPLIRNIVVNDSKSSTYKLALLRTLLRIADGHPGAVMEQTEQQVCLPLGLVALYWLKLYKPLVDQYDMQQSSSNTKGLGFIKSAGWSQLTSFANNDFYIGAHYPQAAIASAVSQTLKDIARTIKEMPAKYTTLPGTYEPVFHVDTARSIREMPARYTTLPGASSDAVFNVDIAPRQPATDGLILDFDFLKSFGNFYVPKHIWDALTRYSVWIEPALINEWAALMAGYGKNRERQYSKLDYLNALTWDDPERTTTRVRNRVNSLLAQEPVSCCWSGKALRTKDYAIDHAFPFARWPNNDLWNLLPARTIINAQKSDRLPSRIRLSNSKELILHWWQQAWDDHKAEFFTQAAFALPSIQPYHENYEDVFEAMSLQRDRIKDFQQLEDWG</sequence>
<dbReference type="Pfam" id="PF13395">
    <property type="entry name" value="HNH_4"/>
    <property type="match status" value="1"/>
</dbReference>
<evidence type="ECO:0000259" key="3">
    <source>
        <dbReference type="Pfam" id="PF13649"/>
    </source>
</evidence>
<organism evidence="4 5">
    <name type="scientific">Tolumonas osonensis</name>
    <dbReference type="NCBI Taxonomy" id="675874"/>
    <lineage>
        <taxon>Bacteria</taxon>
        <taxon>Pseudomonadati</taxon>
        <taxon>Pseudomonadota</taxon>
        <taxon>Gammaproteobacteria</taxon>
        <taxon>Aeromonadales</taxon>
        <taxon>Aeromonadaceae</taxon>
        <taxon>Tolumonas</taxon>
    </lineage>
</organism>
<dbReference type="Proteomes" id="UP000585721">
    <property type="component" value="Unassembled WGS sequence"/>
</dbReference>
<dbReference type="GO" id="GO:0008168">
    <property type="term" value="F:methyltransferase activity"/>
    <property type="evidence" value="ECO:0007669"/>
    <property type="project" value="UniProtKB-KW"/>
</dbReference>
<dbReference type="SUPFAM" id="SSF53335">
    <property type="entry name" value="S-adenosyl-L-methionine-dependent methyltransferases"/>
    <property type="match status" value="1"/>
</dbReference>
<dbReference type="PANTHER" id="PTHR43861:SF3">
    <property type="entry name" value="PUTATIVE (AFU_ORTHOLOGUE AFUA_2G14390)-RELATED"/>
    <property type="match status" value="1"/>
</dbReference>
<dbReference type="AlphaFoldDB" id="A0A841GBH6"/>
<dbReference type="Pfam" id="PF13649">
    <property type="entry name" value="Methyltransf_25"/>
    <property type="match status" value="1"/>
</dbReference>
<dbReference type="Gene3D" id="3.40.50.150">
    <property type="entry name" value="Vaccinia Virus protein VP39"/>
    <property type="match status" value="1"/>
</dbReference>
<keyword evidence="5" id="KW-1185">Reference proteome</keyword>
<dbReference type="PANTHER" id="PTHR43861">
    <property type="entry name" value="TRANS-ACONITATE 2-METHYLTRANSFERASE-RELATED"/>
    <property type="match status" value="1"/>
</dbReference>
<reference evidence="4 5" key="1">
    <citation type="submission" date="2020-08" db="EMBL/GenBank/DDBJ databases">
        <title>Genomic Encyclopedia of Type Strains, Phase IV (KMG-IV): sequencing the most valuable type-strain genomes for metagenomic binning, comparative biology and taxonomic classification.</title>
        <authorList>
            <person name="Goeker M."/>
        </authorList>
    </citation>
    <scope>NUCLEOTIDE SEQUENCE [LARGE SCALE GENOMIC DNA]</scope>
    <source>
        <strain evidence="4 5">DSM 22975</strain>
    </source>
</reference>
<keyword evidence="4" id="KW-0489">Methyltransferase</keyword>
<gene>
    <name evidence="4" type="ORF">HNR75_002416</name>
</gene>
<dbReference type="InterPro" id="IPR003615">
    <property type="entry name" value="HNH_nuc"/>
</dbReference>
<keyword evidence="1 4" id="KW-0808">Transferase</keyword>
<proteinExistence type="predicted"/>
<feature type="domain" description="HNH nuclease" evidence="2">
    <location>
        <begin position="483"/>
        <end position="524"/>
    </location>
</feature>
<dbReference type="EMBL" id="JACHGR010000008">
    <property type="protein sequence ID" value="MBB6056478.1"/>
    <property type="molecule type" value="Genomic_DNA"/>
</dbReference>
<dbReference type="InterPro" id="IPR041698">
    <property type="entry name" value="Methyltransf_25"/>
</dbReference>
<dbReference type="InterPro" id="IPR029063">
    <property type="entry name" value="SAM-dependent_MTases_sf"/>
</dbReference>
<accession>A0A841GBH6</accession>